<dbReference type="Proteomes" id="UP000887563">
    <property type="component" value="Unplaced"/>
</dbReference>
<keyword evidence="1" id="KW-0472">Membrane</keyword>
<sequence length="108" mass="12558">MTEHKREKRELFLALSGILILVCWSFTLGPFTQMQITSRVNMIGSFQEGGCIYRFITNGFKNWCAPTEKEINDRHLIQQIFMILFKYITKTAGEFQLKGLYDIASVQL</sequence>
<evidence type="ECO:0000256" key="1">
    <source>
        <dbReference type="SAM" id="Phobius"/>
    </source>
</evidence>
<dbReference type="WBParaSite" id="Minc3s00167g06588">
    <property type="protein sequence ID" value="Minc3s00167g06588"/>
    <property type="gene ID" value="Minc3s00167g06588"/>
</dbReference>
<reference evidence="3" key="1">
    <citation type="submission" date="2022-11" db="UniProtKB">
        <authorList>
            <consortium name="WormBaseParasite"/>
        </authorList>
    </citation>
    <scope>IDENTIFICATION</scope>
</reference>
<feature type="transmembrane region" description="Helical" evidence="1">
    <location>
        <begin position="12"/>
        <end position="31"/>
    </location>
</feature>
<accession>A0A914L0S3</accession>
<keyword evidence="1" id="KW-0812">Transmembrane</keyword>
<name>A0A914L0S3_MELIC</name>
<organism evidence="2 3">
    <name type="scientific">Meloidogyne incognita</name>
    <name type="common">Southern root-knot nematode worm</name>
    <name type="synonym">Oxyuris incognita</name>
    <dbReference type="NCBI Taxonomy" id="6306"/>
    <lineage>
        <taxon>Eukaryota</taxon>
        <taxon>Metazoa</taxon>
        <taxon>Ecdysozoa</taxon>
        <taxon>Nematoda</taxon>
        <taxon>Chromadorea</taxon>
        <taxon>Rhabditida</taxon>
        <taxon>Tylenchina</taxon>
        <taxon>Tylenchomorpha</taxon>
        <taxon>Tylenchoidea</taxon>
        <taxon>Meloidogynidae</taxon>
        <taxon>Meloidogyninae</taxon>
        <taxon>Meloidogyne</taxon>
        <taxon>Meloidogyne incognita group</taxon>
    </lineage>
</organism>
<keyword evidence="1" id="KW-1133">Transmembrane helix</keyword>
<protein>
    <submittedName>
        <fullName evidence="3">Uncharacterized protein</fullName>
    </submittedName>
</protein>
<dbReference type="AlphaFoldDB" id="A0A914L0S3"/>
<evidence type="ECO:0000313" key="3">
    <source>
        <dbReference type="WBParaSite" id="Minc3s00167g06588"/>
    </source>
</evidence>
<keyword evidence="2" id="KW-1185">Reference proteome</keyword>
<evidence type="ECO:0000313" key="2">
    <source>
        <dbReference type="Proteomes" id="UP000887563"/>
    </source>
</evidence>
<proteinExistence type="predicted"/>